<reference evidence="1" key="1">
    <citation type="submission" date="2018-05" db="EMBL/GenBank/DDBJ databases">
        <authorList>
            <person name="Lanie J.A."/>
            <person name="Ng W.-L."/>
            <person name="Kazmierczak K.M."/>
            <person name="Andrzejewski T.M."/>
            <person name="Davidsen T.M."/>
            <person name="Wayne K.J."/>
            <person name="Tettelin H."/>
            <person name="Glass J.I."/>
            <person name="Rusch D."/>
            <person name="Podicherti R."/>
            <person name="Tsui H.-C.T."/>
            <person name="Winkler M.E."/>
        </authorList>
    </citation>
    <scope>NUCLEOTIDE SEQUENCE</scope>
</reference>
<organism evidence="1">
    <name type="scientific">marine metagenome</name>
    <dbReference type="NCBI Taxonomy" id="408172"/>
    <lineage>
        <taxon>unclassified sequences</taxon>
        <taxon>metagenomes</taxon>
        <taxon>ecological metagenomes</taxon>
    </lineage>
</organism>
<dbReference type="EMBL" id="UINC01117969">
    <property type="protein sequence ID" value="SVC90769.1"/>
    <property type="molecule type" value="Genomic_DNA"/>
</dbReference>
<accession>A0A382QZ52</accession>
<proteinExistence type="predicted"/>
<sequence>MGAPLTSIGESLLEENSLYSIVPKQALAQSGAVLVEINRELIFSSDSPLRSAKQKPVRLKLNLPGIGETIATINESNYSTQQVHSHIGQIEGKVGGKLFLTVRNKTFLGLALFNNGRKYYITKSTENTYAIKEKLDSDLPARCGTCEADSHSSARK</sequence>
<gene>
    <name evidence="1" type="ORF">METZ01_LOCUS343623</name>
</gene>
<feature type="non-terminal residue" evidence="1">
    <location>
        <position position="156"/>
    </location>
</feature>
<protein>
    <submittedName>
        <fullName evidence="1">Uncharacterized protein</fullName>
    </submittedName>
</protein>
<evidence type="ECO:0000313" key="1">
    <source>
        <dbReference type="EMBL" id="SVC90769.1"/>
    </source>
</evidence>
<dbReference type="AlphaFoldDB" id="A0A382QZ52"/>
<name>A0A382QZ52_9ZZZZ</name>